<dbReference type="InterPro" id="IPR017972">
    <property type="entry name" value="Cyt_P450_CS"/>
</dbReference>
<evidence type="ECO:0000256" key="6">
    <source>
        <dbReference type="ARBA" id="ARBA00023002"/>
    </source>
</evidence>
<keyword evidence="5 9" id="KW-0479">Metal-binding</keyword>
<feature type="binding site" description="axial binding residue" evidence="9">
    <location>
        <position position="439"/>
    </location>
    <ligand>
        <name>heme</name>
        <dbReference type="ChEBI" id="CHEBI:30413"/>
    </ligand>
    <ligandPart>
        <name>Fe</name>
        <dbReference type="ChEBI" id="CHEBI:18248"/>
    </ligandPart>
</feature>
<dbReference type="GO" id="GO:0005506">
    <property type="term" value="F:iron ion binding"/>
    <property type="evidence" value="ECO:0007669"/>
    <property type="project" value="InterPro"/>
</dbReference>
<keyword evidence="7 9" id="KW-0408">Iron</keyword>
<keyword evidence="11" id="KW-0472">Membrane</keyword>
<dbReference type="InterPro" id="IPR050364">
    <property type="entry name" value="Cytochrome_P450_fung"/>
</dbReference>
<dbReference type="EMBL" id="QPFP01000014">
    <property type="protein sequence ID" value="TEB32739.1"/>
    <property type="molecule type" value="Genomic_DNA"/>
</dbReference>
<dbReference type="Pfam" id="PF00067">
    <property type="entry name" value="p450"/>
    <property type="match status" value="1"/>
</dbReference>
<evidence type="ECO:0000256" key="4">
    <source>
        <dbReference type="ARBA" id="ARBA00022617"/>
    </source>
</evidence>
<dbReference type="Proteomes" id="UP000298030">
    <property type="component" value="Unassembled WGS sequence"/>
</dbReference>
<keyword evidence="4 9" id="KW-0349">Heme</keyword>
<comment type="cofactor">
    <cofactor evidence="1 9">
        <name>heme</name>
        <dbReference type="ChEBI" id="CHEBI:30413"/>
    </cofactor>
</comment>
<dbReference type="InterPro" id="IPR002401">
    <property type="entry name" value="Cyt_P450_E_grp-I"/>
</dbReference>
<protein>
    <submittedName>
        <fullName evidence="12">Cytochrome P450</fullName>
    </submittedName>
</protein>
<sequence>MDYLTLNDLGLAKSIALAALLIYGVSALRAIKLIPRKRALPLPPGPPGLPIIGNILDVPREEFWWKYKEWSDQYGSDVIYLNLLGHDVIVLNSLGACKELLERRSSIYSSRPDMPMLNDFIGFDWHFAFMPYGDEWKERRKLFMQAFGANKVDKFRPQLLRHVRNFIVSLLDDPEGFRDHARLYNGRGVYSSYGLEVRSFKDPYIIQVERGMDAMAKAGTAASYMVDFLPSLKILPSWFPGGQFKRDANAWRPYVEGMAREPFKFVEEALKRGDARPCVATEFLQDLSESDPEYEDKRKLVHDVLAAVYAAGSDTTVSTVTTFLLAMSQNPAIQERAQAVVDEALPYVDAIVREVLRWKPVAPVGVAHTVIQDDVYNGYHIPKGAQLIPNCYVVTHDPAVYGSNTKIFDPSRFLDSTQTEIKKDAPLGLEAFGFGRRVCPGMEIAIESVWLVVVSVLAVFDISKAEGEQEGFGEYTSGLIIHPHPFKINIVPRSKEAEALIRSSVITSGL</sequence>
<keyword evidence="11" id="KW-0812">Transmembrane</keyword>
<dbReference type="PRINTS" id="PR00463">
    <property type="entry name" value="EP450I"/>
</dbReference>
<reference evidence="12 13" key="1">
    <citation type="journal article" date="2019" name="Nat. Ecol. Evol.">
        <title>Megaphylogeny resolves global patterns of mushroom evolution.</title>
        <authorList>
            <person name="Varga T."/>
            <person name="Krizsan K."/>
            <person name="Foldi C."/>
            <person name="Dima B."/>
            <person name="Sanchez-Garcia M."/>
            <person name="Sanchez-Ramirez S."/>
            <person name="Szollosi G.J."/>
            <person name="Szarkandi J.G."/>
            <person name="Papp V."/>
            <person name="Albert L."/>
            <person name="Andreopoulos W."/>
            <person name="Angelini C."/>
            <person name="Antonin V."/>
            <person name="Barry K.W."/>
            <person name="Bougher N.L."/>
            <person name="Buchanan P."/>
            <person name="Buyck B."/>
            <person name="Bense V."/>
            <person name="Catcheside P."/>
            <person name="Chovatia M."/>
            <person name="Cooper J."/>
            <person name="Damon W."/>
            <person name="Desjardin D."/>
            <person name="Finy P."/>
            <person name="Geml J."/>
            <person name="Haridas S."/>
            <person name="Hughes K."/>
            <person name="Justo A."/>
            <person name="Karasinski D."/>
            <person name="Kautmanova I."/>
            <person name="Kiss B."/>
            <person name="Kocsube S."/>
            <person name="Kotiranta H."/>
            <person name="LaButti K.M."/>
            <person name="Lechner B.E."/>
            <person name="Liimatainen K."/>
            <person name="Lipzen A."/>
            <person name="Lukacs Z."/>
            <person name="Mihaltcheva S."/>
            <person name="Morgado L.N."/>
            <person name="Niskanen T."/>
            <person name="Noordeloos M.E."/>
            <person name="Ohm R.A."/>
            <person name="Ortiz-Santana B."/>
            <person name="Ovrebo C."/>
            <person name="Racz N."/>
            <person name="Riley R."/>
            <person name="Savchenko A."/>
            <person name="Shiryaev A."/>
            <person name="Soop K."/>
            <person name="Spirin V."/>
            <person name="Szebenyi C."/>
            <person name="Tomsovsky M."/>
            <person name="Tulloss R.E."/>
            <person name="Uehling J."/>
            <person name="Grigoriev I.V."/>
            <person name="Vagvolgyi C."/>
            <person name="Papp T."/>
            <person name="Martin F.M."/>
            <person name="Miettinen O."/>
            <person name="Hibbett D.S."/>
            <person name="Nagy L.G."/>
        </authorList>
    </citation>
    <scope>NUCLEOTIDE SEQUENCE [LARGE SCALE GENOMIC DNA]</scope>
    <source>
        <strain evidence="12 13">FP101781</strain>
    </source>
</reference>
<evidence type="ECO:0000256" key="1">
    <source>
        <dbReference type="ARBA" id="ARBA00001971"/>
    </source>
</evidence>
<keyword evidence="8 10" id="KW-0503">Monooxygenase</keyword>
<accession>A0A4Y7TGW5</accession>
<name>A0A4Y7TGW5_COPMI</name>
<comment type="similarity">
    <text evidence="3 10">Belongs to the cytochrome P450 family.</text>
</comment>
<evidence type="ECO:0000313" key="13">
    <source>
        <dbReference type="Proteomes" id="UP000298030"/>
    </source>
</evidence>
<dbReference type="CDD" id="cd11065">
    <property type="entry name" value="CYP64-like"/>
    <property type="match status" value="1"/>
</dbReference>
<dbReference type="AlphaFoldDB" id="A0A4Y7TGW5"/>
<evidence type="ECO:0000256" key="2">
    <source>
        <dbReference type="ARBA" id="ARBA00005179"/>
    </source>
</evidence>
<organism evidence="12 13">
    <name type="scientific">Coprinellus micaceus</name>
    <name type="common">Glistening ink-cap mushroom</name>
    <name type="synonym">Coprinus micaceus</name>
    <dbReference type="NCBI Taxonomy" id="71717"/>
    <lineage>
        <taxon>Eukaryota</taxon>
        <taxon>Fungi</taxon>
        <taxon>Dikarya</taxon>
        <taxon>Basidiomycota</taxon>
        <taxon>Agaricomycotina</taxon>
        <taxon>Agaricomycetes</taxon>
        <taxon>Agaricomycetidae</taxon>
        <taxon>Agaricales</taxon>
        <taxon>Agaricineae</taxon>
        <taxon>Psathyrellaceae</taxon>
        <taxon>Coprinellus</taxon>
    </lineage>
</organism>
<gene>
    <name evidence="12" type="ORF">FA13DRAFT_1754376</name>
</gene>
<comment type="caution">
    <text evidence="12">The sequence shown here is derived from an EMBL/GenBank/DDBJ whole genome shotgun (WGS) entry which is preliminary data.</text>
</comment>
<dbReference type="PANTHER" id="PTHR46300">
    <property type="entry name" value="P450, PUTATIVE (EUROFUNG)-RELATED-RELATED"/>
    <property type="match status" value="1"/>
</dbReference>
<dbReference type="PROSITE" id="PS00086">
    <property type="entry name" value="CYTOCHROME_P450"/>
    <property type="match status" value="1"/>
</dbReference>
<dbReference type="InterPro" id="IPR001128">
    <property type="entry name" value="Cyt_P450"/>
</dbReference>
<dbReference type="PANTHER" id="PTHR46300:SF7">
    <property type="entry name" value="P450, PUTATIVE (EUROFUNG)-RELATED"/>
    <property type="match status" value="1"/>
</dbReference>
<comment type="pathway">
    <text evidence="2">Secondary metabolite biosynthesis.</text>
</comment>
<feature type="transmembrane region" description="Helical" evidence="11">
    <location>
        <begin position="12"/>
        <end position="31"/>
    </location>
</feature>
<dbReference type="Gene3D" id="1.10.630.10">
    <property type="entry name" value="Cytochrome P450"/>
    <property type="match status" value="1"/>
</dbReference>
<dbReference type="GO" id="GO:0020037">
    <property type="term" value="F:heme binding"/>
    <property type="evidence" value="ECO:0007669"/>
    <property type="project" value="InterPro"/>
</dbReference>
<evidence type="ECO:0000313" key="12">
    <source>
        <dbReference type="EMBL" id="TEB32739.1"/>
    </source>
</evidence>
<evidence type="ECO:0000256" key="8">
    <source>
        <dbReference type="ARBA" id="ARBA00023033"/>
    </source>
</evidence>
<evidence type="ECO:0000256" key="9">
    <source>
        <dbReference type="PIRSR" id="PIRSR602401-1"/>
    </source>
</evidence>
<evidence type="ECO:0000256" key="3">
    <source>
        <dbReference type="ARBA" id="ARBA00010617"/>
    </source>
</evidence>
<dbReference type="SUPFAM" id="SSF48264">
    <property type="entry name" value="Cytochrome P450"/>
    <property type="match status" value="1"/>
</dbReference>
<keyword evidence="6 10" id="KW-0560">Oxidoreductase</keyword>
<dbReference type="GO" id="GO:0004497">
    <property type="term" value="F:monooxygenase activity"/>
    <property type="evidence" value="ECO:0007669"/>
    <property type="project" value="UniProtKB-KW"/>
</dbReference>
<keyword evidence="11" id="KW-1133">Transmembrane helix</keyword>
<dbReference type="GO" id="GO:0016705">
    <property type="term" value="F:oxidoreductase activity, acting on paired donors, with incorporation or reduction of molecular oxygen"/>
    <property type="evidence" value="ECO:0007669"/>
    <property type="project" value="InterPro"/>
</dbReference>
<dbReference type="PRINTS" id="PR00385">
    <property type="entry name" value="P450"/>
</dbReference>
<evidence type="ECO:0000256" key="11">
    <source>
        <dbReference type="SAM" id="Phobius"/>
    </source>
</evidence>
<dbReference type="STRING" id="71717.A0A4Y7TGW5"/>
<dbReference type="OrthoDB" id="2789670at2759"/>
<evidence type="ECO:0000256" key="5">
    <source>
        <dbReference type="ARBA" id="ARBA00022723"/>
    </source>
</evidence>
<evidence type="ECO:0000256" key="7">
    <source>
        <dbReference type="ARBA" id="ARBA00023004"/>
    </source>
</evidence>
<dbReference type="InterPro" id="IPR036396">
    <property type="entry name" value="Cyt_P450_sf"/>
</dbReference>
<evidence type="ECO:0000256" key="10">
    <source>
        <dbReference type="RuleBase" id="RU000461"/>
    </source>
</evidence>
<keyword evidence="13" id="KW-1185">Reference proteome</keyword>
<proteinExistence type="inferred from homology"/>